<dbReference type="InterPro" id="IPR020471">
    <property type="entry name" value="AKR"/>
</dbReference>
<sequence length="307" mass="34330">MNKISIGQSELMASQISLGIMRMNALSVEEAKTVIETAISEGIDHFDHADIYGKGASETIFGQAFKKLGISRDSVILQTKTGIVPGIMYDFSKEHIIQSVEESLTRLQTDYVDTLLLHRPDALIEPEEVAEAFDELEKSGKVRTFGVSNHNPLQIELLKKFVNQPLIINQLQLSLTHTPMIDAGLNVNRTEAGSVLHEGQLIDYSRINDMTIQPWSPFQSGNGKKGLFFDHPDYLELNKVVNEMAKEKGVAREAIAIAWLLRHPAKMQPIVGTMNPDRIKAITKTTEISLSREEWYKLYLSGGKMLP</sequence>
<accession>A0A1I5VBD8</accession>
<dbReference type="InterPro" id="IPR036812">
    <property type="entry name" value="NAD(P)_OxRdtase_dom_sf"/>
</dbReference>
<dbReference type="GO" id="GO:0016491">
    <property type="term" value="F:oxidoreductase activity"/>
    <property type="evidence" value="ECO:0007669"/>
    <property type="project" value="InterPro"/>
</dbReference>
<dbReference type="Proteomes" id="UP000199136">
    <property type="component" value="Unassembled WGS sequence"/>
</dbReference>
<name>A0A1I5VBD8_9LACT</name>
<keyword evidence="3" id="KW-1185">Reference proteome</keyword>
<reference evidence="2 3" key="1">
    <citation type="submission" date="2016-10" db="EMBL/GenBank/DDBJ databases">
        <authorList>
            <person name="de Groot N.N."/>
        </authorList>
    </citation>
    <scope>NUCLEOTIDE SEQUENCE [LARGE SCALE GENOMIC DNA]</scope>
    <source>
        <strain evidence="2 3">DSM 20581</strain>
    </source>
</reference>
<proteinExistence type="predicted"/>
<dbReference type="InterPro" id="IPR023210">
    <property type="entry name" value="NADP_OxRdtase_dom"/>
</dbReference>
<dbReference type="InterPro" id="IPR050523">
    <property type="entry name" value="AKR_Detox_Biosynth"/>
</dbReference>
<dbReference type="CDD" id="cd19092">
    <property type="entry name" value="AKR_BsYcsN_EcYdhF-like"/>
    <property type="match status" value="1"/>
</dbReference>
<evidence type="ECO:0000259" key="1">
    <source>
        <dbReference type="Pfam" id="PF00248"/>
    </source>
</evidence>
<feature type="domain" description="NADP-dependent oxidoreductase" evidence="1">
    <location>
        <begin position="16"/>
        <end position="296"/>
    </location>
</feature>
<dbReference type="GO" id="GO:0005829">
    <property type="term" value="C:cytosol"/>
    <property type="evidence" value="ECO:0007669"/>
    <property type="project" value="TreeGrafter"/>
</dbReference>
<dbReference type="OrthoDB" id="9773828at2"/>
<dbReference type="Pfam" id="PF00248">
    <property type="entry name" value="Aldo_ket_red"/>
    <property type="match status" value="1"/>
</dbReference>
<dbReference type="Gene3D" id="3.20.20.100">
    <property type="entry name" value="NADP-dependent oxidoreductase domain"/>
    <property type="match status" value="1"/>
</dbReference>
<dbReference type="PANTHER" id="PTHR43364">
    <property type="entry name" value="NADH-SPECIFIC METHYLGLYOXAL REDUCTASE-RELATED"/>
    <property type="match status" value="1"/>
</dbReference>
<organism evidence="2 3">
    <name type="scientific">Desemzia incerta</name>
    <dbReference type="NCBI Taxonomy" id="82801"/>
    <lineage>
        <taxon>Bacteria</taxon>
        <taxon>Bacillati</taxon>
        <taxon>Bacillota</taxon>
        <taxon>Bacilli</taxon>
        <taxon>Lactobacillales</taxon>
        <taxon>Carnobacteriaceae</taxon>
        <taxon>Desemzia</taxon>
    </lineage>
</organism>
<dbReference type="PRINTS" id="PR00069">
    <property type="entry name" value="ALDKETRDTASE"/>
</dbReference>
<protein>
    <submittedName>
        <fullName evidence="2">Predicted oxidoreductase</fullName>
    </submittedName>
</protein>
<dbReference type="STRING" id="82801.SAMN04488506_0460"/>
<dbReference type="EMBL" id="FOXW01000001">
    <property type="protein sequence ID" value="SFQ04874.1"/>
    <property type="molecule type" value="Genomic_DNA"/>
</dbReference>
<dbReference type="AlphaFoldDB" id="A0A1I5VBD8"/>
<gene>
    <name evidence="2" type="ORF">SAMN04488506_0460</name>
</gene>
<dbReference type="SUPFAM" id="SSF51430">
    <property type="entry name" value="NAD(P)-linked oxidoreductase"/>
    <property type="match status" value="1"/>
</dbReference>
<dbReference type="RefSeq" id="WP_092479520.1">
    <property type="nucleotide sequence ID" value="NZ_FOXW01000001.1"/>
</dbReference>
<evidence type="ECO:0000313" key="2">
    <source>
        <dbReference type="EMBL" id="SFQ04874.1"/>
    </source>
</evidence>
<evidence type="ECO:0000313" key="3">
    <source>
        <dbReference type="Proteomes" id="UP000199136"/>
    </source>
</evidence>
<dbReference type="PANTHER" id="PTHR43364:SF1">
    <property type="entry name" value="OXIDOREDUCTASE YDHF"/>
    <property type="match status" value="1"/>
</dbReference>